<keyword evidence="3" id="KW-1185">Reference proteome</keyword>
<accession>A0ABQ2H813</accession>
<dbReference type="RefSeq" id="WP_188807997.1">
    <property type="nucleotide sequence ID" value="NZ_BMPU01000002.1"/>
</dbReference>
<dbReference type="Pfam" id="PF18863">
    <property type="entry name" value="AbiJ_NTD4"/>
    <property type="match status" value="1"/>
</dbReference>
<name>A0ABQ2H813_9PORP</name>
<organism evidence="2 3">
    <name type="scientific">Porphyromonas pasteri</name>
    <dbReference type="NCBI Taxonomy" id="1583331"/>
    <lineage>
        <taxon>Bacteria</taxon>
        <taxon>Pseudomonadati</taxon>
        <taxon>Bacteroidota</taxon>
        <taxon>Bacteroidia</taxon>
        <taxon>Bacteroidales</taxon>
        <taxon>Porphyromonadaceae</taxon>
        <taxon>Porphyromonas</taxon>
    </lineage>
</organism>
<evidence type="ECO:0000259" key="1">
    <source>
        <dbReference type="Pfam" id="PF18863"/>
    </source>
</evidence>
<gene>
    <name evidence="2" type="ORF">GCM10007088_10190</name>
</gene>
<dbReference type="Proteomes" id="UP000653477">
    <property type="component" value="Unassembled WGS sequence"/>
</dbReference>
<dbReference type="InterPro" id="IPR049503">
    <property type="entry name" value="AbiJ_NTD4"/>
</dbReference>
<evidence type="ECO:0000313" key="3">
    <source>
        <dbReference type="Proteomes" id="UP000653477"/>
    </source>
</evidence>
<proteinExistence type="predicted"/>
<comment type="caution">
    <text evidence="2">The sequence shown here is derived from an EMBL/GenBank/DDBJ whole genome shotgun (WGS) entry which is preliminary data.</text>
</comment>
<sequence length="274" mass="31422">MAQNFSSREGITSTPAEITIRYDAPEGLRIFLFDTLLNRLKIGSQRALYIISGILLEPTEGNWTPDFVKDEILRLLTDDRRCPWNKIYDIIEAFHSELNGYAENQRLFTEQINGYFHKHGIGWELEDGQVMRRGDDDFEQGYKEAIELSHKKDLPTTAEHLKEARTDLSRRPEPDTNGAVTHAYQAIECLSREVVGSKKETLGELLKKHPDLFPSPLNQALAQVWGFVSNTVRHPREREGISIEEVELLVGIIPPLAKYLLHKFPEKEDDPLPF</sequence>
<feature type="domain" description="HEPN AbiJ-N-terminal" evidence="1">
    <location>
        <begin position="4"/>
        <end position="147"/>
    </location>
</feature>
<protein>
    <recommendedName>
        <fullName evidence="1">HEPN AbiJ-N-terminal domain-containing protein</fullName>
    </recommendedName>
</protein>
<dbReference type="EMBL" id="BMPU01000002">
    <property type="protein sequence ID" value="GGM53393.1"/>
    <property type="molecule type" value="Genomic_DNA"/>
</dbReference>
<reference evidence="3" key="1">
    <citation type="journal article" date="2019" name="Int. J. Syst. Evol. Microbiol.">
        <title>The Global Catalogue of Microorganisms (GCM) 10K type strain sequencing project: providing services to taxonomists for standard genome sequencing and annotation.</title>
        <authorList>
            <consortium name="The Broad Institute Genomics Platform"/>
            <consortium name="The Broad Institute Genome Sequencing Center for Infectious Disease"/>
            <person name="Wu L."/>
            <person name="Ma J."/>
        </authorList>
    </citation>
    <scope>NUCLEOTIDE SEQUENCE [LARGE SCALE GENOMIC DNA]</scope>
    <source>
        <strain evidence="3">JCM 30531</strain>
    </source>
</reference>
<evidence type="ECO:0000313" key="2">
    <source>
        <dbReference type="EMBL" id="GGM53393.1"/>
    </source>
</evidence>